<evidence type="ECO:0000313" key="6">
    <source>
        <dbReference type="Proteomes" id="UP000193685"/>
    </source>
</evidence>
<evidence type="ECO:0000256" key="1">
    <source>
        <dbReference type="SAM" id="Coils"/>
    </source>
</evidence>
<gene>
    <name evidence="5" type="ORF">BCR37DRAFT_377292</name>
</gene>
<evidence type="ECO:0000259" key="4">
    <source>
        <dbReference type="Pfam" id="PF23317"/>
    </source>
</evidence>
<dbReference type="GeneID" id="63785379"/>
<evidence type="ECO:0000259" key="3">
    <source>
        <dbReference type="Pfam" id="PF23190"/>
    </source>
</evidence>
<feature type="domain" description="YVC1 N-terminal linker helical" evidence="3">
    <location>
        <begin position="27"/>
        <end position="207"/>
    </location>
</feature>
<dbReference type="PANTHER" id="PTHR35859:SF5">
    <property type="entry name" value="ION TRANSPORT DOMAIN-CONTAINING PROTEIN"/>
    <property type="match status" value="1"/>
</dbReference>
<keyword evidence="2" id="KW-0812">Transmembrane</keyword>
<keyword evidence="1" id="KW-0175">Coiled coil</keyword>
<dbReference type="AlphaFoldDB" id="A0A1Y2FNN1"/>
<organism evidence="5 6">
    <name type="scientific">Protomyces lactucae-debilis</name>
    <dbReference type="NCBI Taxonomy" id="2754530"/>
    <lineage>
        <taxon>Eukaryota</taxon>
        <taxon>Fungi</taxon>
        <taxon>Dikarya</taxon>
        <taxon>Ascomycota</taxon>
        <taxon>Taphrinomycotina</taxon>
        <taxon>Taphrinomycetes</taxon>
        <taxon>Taphrinales</taxon>
        <taxon>Protomycetaceae</taxon>
        <taxon>Protomyces</taxon>
    </lineage>
</organism>
<feature type="transmembrane region" description="Helical" evidence="2">
    <location>
        <begin position="344"/>
        <end position="371"/>
    </location>
</feature>
<evidence type="ECO:0008006" key="7">
    <source>
        <dbReference type="Google" id="ProtNLM"/>
    </source>
</evidence>
<keyword evidence="2" id="KW-1133">Transmembrane helix</keyword>
<comment type="caution">
    <text evidence="5">The sequence shown here is derived from an EMBL/GenBank/DDBJ whole genome shotgun (WGS) entry which is preliminary data.</text>
</comment>
<dbReference type="PANTHER" id="PTHR35859">
    <property type="entry name" value="NONSELECTIVE CATION CHANNEL PROTEIN"/>
    <property type="match status" value="1"/>
</dbReference>
<feature type="domain" description="Calcium channel YVC1-like C-terminal transmembrane" evidence="4">
    <location>
        <begin position="229"/>
        <end position="523"/>
    </location>
</feature>
<sequence>MDAAMNAGERESLLNAETRSCPDAHTVTQIARKIRYLIQELLPIQVKESHITNPKSRIVTEGVLDLCEKAGEELPGCVVFATLFCAQHFKRLCVTNLPDADVNSLRQVAAEVIAKRLIERITDTDFLLSEALLRRYSICKGGEDTVPKSALETAVDFHFTRVVACNNAQMVVDYLWNGAYLVKYDEDDSSRVAPYSAGTSTNFWRHFQISRVTVPRYQHLITMFFNVCFLALYTATINTANDSGEIDAAEIAMWLFVLSYLLEELSRAYKVGKAYLSFWTATNLFLYSVFTAALILRIVAVNLHDHDQRSHLIIVSYRTLSAVSPIMWMRFFVFFSSWNQTCGLLLICLQAMLVETIAFSWFALVVIIGFLQAFLGFDEADGTVDALKSILHTIVQGTLGSPDFDFYKGSFAIILYYIFSFLIGTIMLGSILVALFAQAYSNVYENSVDEYLALRTQRLLEFIRAPDENVFCAPLNLIELFLLPFELVFSQRFYNSLSKRVMFLLYWPFLVLIALYESRVLAYSNIVADQGDFNDDDWGDEIDEQTADWQKVVEKGLPAAESDMEILLELRDQIKELEEKLSQLQERRG</sequence>
<reference evidence="5 6" key="1">
    <citation type="submission" date="2016-07" db="EMBL/GenBank/DDBJ databases">
        <title>Pervasive Adenine N6-methylation of Active Genes in Fungi.</title>
        <authorList>
            <consortium name="DOE Joint Genome Institute"/>
            <person name="Mondo S.J."/>
            <person name="Dannebaum R.O."/>
            <person name="Kuo R.C."/>
            <person name="Labutti K."/>
            <person name="Haridas S."/>
            <person name="Kuo A."/>
            <person name="Salamov A."/>
            <person name="Ahrendt S.R."/>
            <person name="Lipzen A."/>
            <person name="Sullivan W."/>
            <person name="Andreopoulos W.B."/>
            <person name="Clum A."/>
            <person name="Lindquist E."/>
            <person name="Daum C."/>
            <person name="Ramamoorthy G.K."/>
            <person name="Gryganskyi A."/>
            <person name="Culley D."/>
            <person name="Magnuson J.K."/>
            <person name="James T.Y."/>
            <person name="O'Malley M.A."/>
            <person name="Stajich J.E."/>
            <person name="Spatafora J.W."/>
            <person name="Visel A."/>
            <person name="Grigoriev I.V."/>
        </authorList>
    </citation>
    <scope>NUCLEOTIDE SEQUENCE [LARGE SCALE GENOMIC DNA]</scope>
    <source>
        <strain evidence="5 6">12-1054</strain>
    </source>
</reference>
<feature type="transmembrane region" description="Helical" evidence="2">
    <location>
        <begin position="414"/>
        <end position="437"/>
    </location>
</feature>
<feature type="coiled-coil region" evidence="1">
    <location>
        <begin position="560"/>
        <end position="587"/>
    </location>
</feature>
<dbReference type="Pfam" id="PF23190">
    <property type="entry name" value="LHD_TRPY1"/>
    <property type="match status" value="1"/>
</dbReference>
<dbReference type="EMBL" id="MCFI01000004">
    <property type="protein sequence ID" value="ORY85602.1"/>
    <property type="molecule type" value="Genomic_DNA"/>
</dbReference>
<keyword evidence="2" id="KW-0472">Membrane</keyword>
<accession>A0A1Y2FNN1</accession>
<evidence type="ECO:0000256" key="2">
    <source>
        <dbReference type="SAM" id="Phobius"/>
    </source>
</evidence>
<dbReference type="Pfam" id="PF23317">
    <property type="entry name" value="YVC1_C"/>
    <property type="match status" value="1"/>
</dbReference>
<keyword evidence="6" id="KW-1185">Reference proteome</keyword>
<protein>
    <recommendedName>
        <fullName evidence="7">Polycystin cation channel PKD1/PKD2 domain-containing protein</fullName>
    </recommendedName>
</protein>
<evidence type="ECO:0000313" key="5">
    <source>
        <dbReference type="EMBL" id="ORY85602.1"/>
    </source>
</evidence>
<feature type="transmembrane region" description="Helical" evidence="2">
    <location>
        <begin position="500"/>
        <end position="516"/>
    </location>
</feature>
<dbReference type="InterPro" id="IPR056336">
    <property type="entry name" value="YVC1_C"/>
</dbReference>
<dbReference type="InterPro" id="IPR052971">
    <property type="entry name" value="TRP_calcium_channel"/>
</dbReference>
<proteinExistence type="predicted"/>
<dbReference type="OMA" id="YQKCIKY"/>
<dbReference type="RefSeq" id="XP_040727084.1">
    <property type="nucleotide sequence ID" value="XM_040868780.1"/>
</dbReference>
<dbReference type="OrthoDB" id="301415at2759"/>
<dbReference type="STRING" id="56484.A0A1Y2FNN1"/>
<dbReference type="Proteomes" id="UP000193685">
    <property type="component" value="Unassembled WGS sequence"/>
</dbReference>
<dbReference type="InterPro" id="IPR056337">
    <property type="entry name" value="LHD_YVC1"/>
</dbReference>
<name>A0A1Y2FNN1_PROLT</name>
<feature type="transmembrane region" description="Helical" evidence="2">
    <location>
        <begin position="274"/>
        <end position="300"/>
    </location>
</feature>